<comment type="similarity">
    <text evidence="1">Belongs to the RelB/DinJ antitoxin family.</text>
</comment>
<comment type="caution">
    <text evidence="3">The sequence shown here is derived from an EMBL/GenBank/DDBJ whole genome shotgun (WGS) entry which is preliminary data.</text>
</comment>
<evidence type="ECO:0000256" key="2">
    <source>
        <dbReference type="ARBA" id="ARBA00022649"/>
    </source>
</evidence>
<evidence type="ECO:0008006" key="5">
    <source>
        <dbReference type="Google" id="ProtNLM"/>
    </source>
</evidence>
<protein>
    <recommendedName>
        <fullName evidence="5">Type II toxin-antitoxin system RelB/DinJ family antitoxin</fullName>
    </recommendedName>
</protein>
<dbReference type="EMBL" id="BJJW01000004">
    <property type="protein sequence ID" value="GDZ83450.1"/>
    <property type="molecule type" value="Genomic_DNA"/>
</dbReference>
<dbReference type="GO" id="GO:0006351">
    <property type="term" value="P:DNA-templated transcription"/>
    <property type="evidence" value="ECO:0007669"/>
    <property type="project" value="TreeGrafter"/>
</dbReference>
<evidence type="ECO:0000256" key="1">
    <source>
        <dbReference type="ARBA" id="ARBA00010562"/>
    </source>
</evidence>
<dbReference type="Gene3D" id="1.10.1220.10">
    <property type="entry name" value="Met repressor-like"/>
    <property type="match status" value="1"/>
</dbReference>
<proteinExistence type="inferred from homology"/>
<dbReference type="InterPro" id="IPR013321">
    <property type="entry name" value="Arc_rbn_hlx_hlx"/>
</dbReference>
<dbReference type="PANTHER" id="PTHR38781">
    <property type="entry name" value="ANTITOXIN DINJ-RELATED"/>
    <property type="match status" value="1"/>
</dbReference>
<dbReference type="Proteomes" id="UP000323274">
    <property type="component" value="Unassembled WGS sequence"/>
</dbReference>
<name>A0A5A5TXK0_LEUCI</name>
<dbReference type="Pfam" id="PF04221">
    <property type="entry name" value="RelB"/>
    <property type="match status" value="1"/>
</dbReference>
<accession>A0A5A5TXK0</accession>
<organism evidence="3 4">
    <name type="scientific">Leuconostoc citreum</name>
    <dbReference type="NCBI Taxonomy" id="33964"/>
    <lineage>
        <taxon>Bacteria</taxon>
        <taxon>Bacillati</taxon>
        <taxon>Bacillota</taxon>
        <taxon>Bacilli</taxon>
        <taxon>Lactobacillales</taxon>
        <taxon>Lactobacillaceae</taxon>
        <taxon>Leuconostoc</taxon>
    </lineage>
</organism>
<dbReference type="GO" id="GO:0006355">
    <property type="term" value="P:regulation of DNA-templated transcription"/>
    <property type="evidence" value="ECO:0007669"/>
    <property type="project" value="InterPro"/>
</dbReference>
<evidence type="ECO:0000313" key="4">
    <source>
        <dbReference type="Proteomes" id="UP000323274"/>
    </source>
</evidence>
<dbReference type="InterPro" id="IPR007337">
    <property type="entry name" value="RelB/DinJ"/>
</dbReference>
<dbReference type="PANTHER" id="PTHR38781:SF1">
    <property type="entry name" value="ANTITOXIN DINJ-RELATED"/>
    <property type="match status" value="1"/>
</dbReference>
<dbReference type="AlphaFoldDB" id="A0A5A5TXK0"/>
<dbReference type="NCBIfam" id="TIGR02384">
    <property type="entry name" value="RelB_DinJ"/>
    <property type="match status" value="1"/>
</dbReference>
<reference evidence="3 4" key="1">
    <citation type="submission" date="2019-04" db="EMBL/GenBank/DDBJ databases">
        <title>A pseudo-fructophilic Leuconostoc citreum strain F192-5 isolated from peel of satsuma mandarin: the first report for isolation and characterization of strain-dependent fructophilic-like characteristics.</title>
        <authorList>
            <person name="Maeno S."/>
            <person name="Tanizawa Y."/>
            <person name="Kajikawa A."/>
            <person name="Kanesaki Y."/>
            <person name="Kubota E."/>
            <person name="Arita M."/>
            <person name="Leon D."/>
            <person name="Endo A."/>
        </authorList>
    </citation>
    <scope>NUCLEOTIDE SEQUENCE [LARGE SCALE GENOMIC DNA]</scope>
    <source>
        <strain evidence="3 4">F192-5</strain>
    </source>
</reference>
<keyword evidence="2" id="KW-1277">Toxin-antitoxin system</keyword>
<evidence type="ECO:0000313" key="3">
    <source>
        <dbReference type="EMBL" id="GDZ83450.1"/>
    </source>
</evidence>
<gene>
    <name evidence="3" type="ORF">LCIT_06920</name>
</gene>
<sequence>MIPKRDIIELNKVGEVLVMKAIQVSARVDQSIKESAQKVFERQGLDMATAIKMFITKTAYEQQIPLSVQETNKQAYPDDWFSEQRITNRDEITRLAFEKSPVQDLDLSKKEDREEFMQ</sequence>